<dbReference type="InterPro" id="IPR036396">
    <property type="entry name" value="Cyt_P450_sf"/>
</dbReference>
<evidence type="ECO:0000256" key="3">
    <source>
        <dbReference type="ARBA" id="ARBA00004174"/>
    </source>
</evidence>
<dbReference type="GO" id="GO:0005789">
    <property type="term" value="C:endoplasmic reticulum membrane"/>
    <property type="evidence" value="ECO:0007669"/>
    <property type="project" value="UniProtKB-SubCell"/>
</dbReference>
<dbReference type="PANTHER" id="PTHR13402:SF6">
    <property type="entry name" value="SECRETORY 16, ISOFORM I"/>
    <property type="match status" value="1"/>
</dbReference>
<evidence type="ECO:0000256" key="4">
    <source>
        <dbReference type="ARBA" id="ARBA00004406"/>
    </source>
</evidence>
<feature type="compositionally biased region" description="Polar residues" evidence="17">
    <location>
        <begin position="228"/>
        <end position="242"/>
    </location>
</feature>
<keyword evidence="12" id="KW-0931">ER-Golgi transport</keyword>
<dbReference type="FunFam" id="1.10.630.10:FF:000182">
    <property type="entry name" value="Cytochrome P450 3A4"/>
    <property type="match status" value="1"/>
</dbReference>
<dbReference type="Proteomes" id="UP000092461">
    <property type="component" value="Unassembled WGS sequence"/>
</dbReference>
<evidence type="ECO:0000256" key="5">
    <source>
        <dbReference type="ARBA" id="ARBA00005927"/>
    </source>
</evidence>
<keyword evidence="11" id="KW-0492">Microsome</keyword>
<dbReference type="GO" id="GO:0004497">
    <property type="term" value="F:monooxygenase activity"/>
    <property type="evidence" value="ECO:0007669"/>
    <property type="project" value="UniProtKB-KW"/>
</dbReference>
<protein>
    <submittedName>
        <fullName evidence="19">Protein transport protein sec16</fullName>
    </submittedName>
</protein>
<dbReference type="Gene3D" id="1.10.630.10">
    <property type="entry name" value="Cytochrome P450"/>
    <property type="match status" value="1"/>
</dbReference>
<keyword evidence="8 16" id="KW-0349">Heme</keyword>
<keyword evidence="20" id="KW-1185">Reference proteome</keyword>
<keyword evidence="14 16" id="KW-0408">Iron</keyword>
<evidence type="ECO:0000256" key="12">
    <source>
        <dbReference type="ARBA" id="ARBA00022892"/>
    </source>
</evidence>
<feature type="region of interest" description="Disordered" evidence="17">
    <location>
        <begin position="228"/>
        <end position="278"/>
    </location>
</feature>
<dbReference type="EnsemblMetazoa" id="LLOJ008220-RA">
    <property type="protein sequence ID" value="LLOJ008220-PA"/>
    <property type="gene ID" value="LLOJ008220"/>
</dbReference>
<proteinExistence type="inferred from homology"/>
<feature type="compositionally biased region" description="Polar residues" evidence="17">
    <location>
        <begin position="633"/>
        <end position="648"/>
    </location>
</feature>
<dbReference type="PANTHER" id="PTHR13402">
    <property type="entry name" value="RGPR-RELATED"/>
    <property type="match status" value="1"/>
</dbReference>
<feature type="compositionally biased region" description="Basic and acidic residues" evidence="17">
    <location>
        <begin position="262"/>
        <end position="278"/>
    </location>
</feature>
<feature type="compositionally biased region" description="Acidic residues" evidence="17">
    <location>
        <begin position="252"/>
        <end position="261"/>
    </location>
</feature>
<dbReference type="PRINTS" id="PR00465">
    <property type="entry name" value="EP450IV"/>
</dbReference>
<evidence type="ECO:0000256" key="10">
    <source>
        <dbReference type="ARBA" id="ARBA00022824"/>
    </source>
</evidence>
<dbReference type="GO" id="GO:0070973">
    <property type="term" value="P:protein localization to endoplasmic reticulum exit site"/>
    <property type="evidence" value="ECO:0007669"/>
    <property type="project" value="TreeGrafter"/>
</dbReference>
<feature type="compositionally biased region" description="Polar residues" evidence="17">
    <location>
        <begin position="781"/>
        <end position="791"/>
    </location>
</feature>
<dbReference type="EMBL" id="AJWK01027777">
    <property type="status" value="NOT_ANNOTATED_CDS"/>
    <property type="molecule type" value="Genomic_DNA"/>
</dbReference>
<dbReference type="VEuPathDB" id="VectorBase:LLONM1_004914"/>
<comment type="similarity">
    <text evidence="6">Belongs to the cytochrome P450 family.</text>
</comment>
<dbReference type="GO" id="GO:0016192">
    <property type="term" value="P:vesicle-mediated transport"/>
    <property type="evidence" value="ECO:0007669"/>
    <property type="project" value="UniProtKB-KW"/>
</dbReference>
<feature type="region of interest" description="Disordered" evidence="17">
    <location>
        <begin position="877"/>
        <end position="904"/>
    </location>
</feature>
<evidence type="ECO:0000313" key="20">
    <source>
        <dbReference type="Proteomes" id="UP000092461"/>
    </source>
</evidence>
<dbReference type="Gene3D" id="1.25.40.1030">
    <property type="match status" value="1"/>
</dbReference>
<dbReference type="PRINTS" id="PR00385">
    <property type="entry name" value="P450"/>
</dbReference>
<dbReference type="EMBL" id="AJWK01027775">
    <property type="status" value="NOT_ANNOTATED_CDS"/>
    <property type="molecule type" value="Genomic_DNA"/>
</dbReference>
<evidence type="ECO:0000256" key="1">
    <source>
        <dbReference type="ARBA" id="ARBA00001971"/>
    </source>
</evidence>
<evidence type="ECO:0000256" key="16">
    <source>
        <dbReference type="PIRSR" id="PIRSR602403-1"/>
    </source>
</evidence>
<dbReference type="CDD" id="cd09233">
    <property type="entry name" value="ACE1-Sec16-like"/>
    <property type="match status" value="1"/>
</dbReference>
<feature type="region of interest" description="Disordered" evidence="17">
    <location>
        <begin position="605"/>
        <end position="815"/>
    </location>
</feature>
<dbReference type="GO" id="GO:0020037">
    <property type="term" value="F:heme binding"/>
    <property type="evidence" value="ECO:0007669"/>
    <property type="project" value="InterPro"/>
</dbReference>
<evidence type="ECO:0000259" key="18">
    <source>
        <dbReference type="Pfam" id="PF12931"/>
    </source>
</evidence>
<feature type="binding site" description="axial binding residue" evidence="16">
    <location>
        <position position="1316"/>
    </location>
    <ligand>
        <name>heme</name>
        <dbReference type="ChEBI" id="CHEBI:30413"/>
    </ligand>
    <ligandPart>
        <name>Fe</name>
        <dbReference type="ChEBI" id="CHEBI:18248"/>
    </ligandPart>
</feature>
<dbReference type="SUPFAM" id="SSF48264">
    <property type="entry name" value="Cytochrome P450"/>
    <property type="match status" value="1"/>
</dbReference>
<dbReference type="InterPro" id="IPR017972">
    <property type="entry name" value="Cyt_P450_CS"/>
</dbReference>
<dbReference type="GO" id="GO:0070971">
    <property type="term" value="C:endoplasmic reticulum exit site"/>
    <property type="evidence" value="ECO:0007669"/>
    <property type="project" value="TreeGrafter"/>
</dbReference>
<keyword evidence="13" id="KW-0560">Oxidoreductase</keyword>
<comment type="function">
    <text evidence="2">May be involved in the metabolism of insect hormones and in the breakdown of synthetic insecticides.</text>
</comment>
<feature type="compositionally biased region" description="Basic and acidic residues" evidence="17">
    <location>
        <begin position="736"/>
        <end position="750"/>
    </location>
</feature>
<comment type="similarity">
    <text evidence="5">Belongs to the SEC16 family.</text>
</comment>
<dbReference type="GO" id="GO:0012507">
    <property type="term" value="C:ER to Golgi transport vesicle membrane"/>
    <property type="evidence" value="ECO:0007669"/>
    <property type="project" value="TreeGrafter"/>
</dbReference>
<keyword evidence="7" id="KW-0813">Transport</keyword>
<keyword evidence="15" id="KW-0503">Monooxygenase</keyword>
<dbReference type="EMBL" id="AJWK01027776">
    <property type="status" value="NOT_ANNOTATED_CDS"/>
    <property type="molecule type" value="Genomic_DNA"/>
</dbReference>
<evidence type="ECO:0000256" key="13">
    <source>
        <dbReference type="ARBA" id="ARBA00023002"/>
    </source>
</evidence>
<accession>A0A1B0CTM0</accession>
<evidence type="ECO:0000256" key="14">
    <source>
        <dbReference type="ARBA" id="ARBA00023004"/>
    </source>
</evidence>
<dbReference type="PROSITE" id="PS00086">
    <property type="entry name" value="CYTOCHROME_P450"/>
    <property type="match status" value="1"/>
</dbReference>
<dbReference type="GO" id="GO:0007030">
    <property type="term" value="P:Golgi organization"/>
    <property type="evidence" value="ECO:0007669"/>
    <property type="project" value="TreeGrafter"/>
</dbReference>
<dbReference type="GO" id="GO:0016705">
    <property type="term" value="F:oxidoreductase activity, acting on paired donors, with incorporation or reduction of molecular oxygen"/>
    <property type="evidence" value="ECO:0007669"/>
    <property type="project" value="InterPro"/>
</dbReference>
<dbReference type="VEuPathDB" id="VectorBase:LLOJ008220"/>
<evidence type="ECO:0000256" key="17">
    <source>
        <dbReference type="SAM" id="MobiDB-lite"/>
    </source>
</evidence>
<comment type="subcellular location">
    <subcellularLocation>
        <location evidence="4">Endoplasmic reticulum membrane</location>
        <topology evidence="4">Peripheral membrane protein</topology>
    </subcellularLocation>
    <subcellularLocation>
        <location evidence="3">Microsome membrane</location>
        <topology evidence="3">Peripheral membrane protein</topology>
    </subcellularLocation>
</comment>
<dbReference type="CDD" id="cd11056">
    <property type="entry name" value="CYP6-like"/>
    <property type="match status" value="1"/>
</dbReference>
<feature type="compositionally biased region" description="Polar residues" evidence="17">
    <location>
        <begin position="682"/>
        <end position="707"/>
    </location>
</feature>
<comment type="cofactor">
    <cofactor evidence="1 16">
        <name>heme</name>
        <dbReference type="ChEBI" id="CHEBI:30413"/>
    </cofactor>
</comment>
<feature type="compositionally biased region" description="Low complexity" evidence="17">
    <location>
        <begin position="605"/>
        <end position="619"/>
    </location>
</feature>
<evidence type="ECO:0000256" key="9">
    <source>
        <dbReference type="ARBA" id="ARBA00022723"/>
    </source>
</evidence>
<dbReference type="Pfam" id="PF12931">
    <property type="entry name" value="TPR_Sec16"/>
    <property type="match status" value="1"/>
</dbReference>
<evidence type="ECO:0000256" key="7">
    <source>
        <dbReference type="ARBA" id="ARBA00022448"/>
    </source>
</evidence>
<keyword evidence="9 16" id="KW-0479">Metal-binding</keyword>
<reference evidence="19" key="1">
    <citation type="submission" date="2020-05" db="UniProtKB">
        <authorList>
            <consortium name="EnsemblMetazoa"/>
        </authorList>
    </citation>
    <scope>IDENTIFICATION</scope>
    <source>
        <strain evidence="19">Jacobina</strain>
    </source>
</reference>
<dbReference type="InterPro" id="IPR001128">
    <property type="entry name" value="Cyt_P450"/>
</dbReference>
<evidence type="ECO:0000256" key="2">
    <source>
        <dbReference type="ARBA" id="ARBA00003690"/>
    </source>
</evidence>
<feature type="domain" description="Sec16 Sec23-binding" evidence="18">
    <location>
        <begin position="285"/>
        <end position="531"/>
    </location>
</feature>
<dbReference type="InterPro" id="IPR024298">
    <property type="entry name" value="Sec16_Sec23-bd"/>
</dbReference>
<dbReference type="Pfam" id="PF00067">
    <property type="entry name" value="p450"/>
    <property type="match status" value="1"/>
</dbReference>
<evidence type="ECO:0000313" key="19">
    <source>
        <dbReference type="EnsemblMetazoa" id="LLOJ008220-PA"/>
    </source>
</evidence>
<evidence type="ECO:0000256" key="8">
    <source>
        <dbReference type="ARBA" id="ARBA00022617"/>
    </source>
</evidence>
<dbReference type="GO" id="GO:0005506">
    <property type="term" value="F:iron ion binding"/>
    <property type="evidence" value="ECO:0007669"/>
    <property type="project" value="InterPro"/>
</dbReference>
<sequence length="1371" mass="154086">MVYFLDHASRRRIEFPVCVNIEGQNNPRMTRFIDVPIESCGMASPLRVTLQAGAPDILLILLRYDNSYNVEKVTEAEVARLTPKKFTNEHTSASLSAAGLLVCIKPRYTASGVSNVVKILNLGTNDATRKLFHAYPGPLVRGITHKKTVIEFCEDQIRLGPPSDTLRSRGNSMSSLCSQQSANRASFTLLWNLLILLLRQNGMVVGTDISELLMKNKSEFPYDLDGTASATKTASGRNSVQSDAKKSREVSDAEVDESGDEPESRSKSSEERQSLTEEDVTDKFRNYLLYGNVNEALDWATDNNLWGHALFLASKVDRRSHANVMMKFANKLPLCDPLQTLYQLMSLRTPSSVTSAVDEKWGDWRPHLAMIISNTSQKPELNIKAITTLGDSLYNRGDVFGAHFCYLMAQVNFGKYRNVNQDSSQMSNTSTSPRLILLGSSPHRPFKQFATSEAIMMTEIYEYACTLNDEKFSVTEFQPFKYILASRMLDYGLQLKALLYMEQISKHIQQDPSKYEADFIERVFVMADRLKYYDPMHEKLLDDTSPDAQEVLSYHSTSVPNLSQDPQASSTGYAQQQGIDYTKSDIDEQFREINQQFNQLNLQYQTDQQMQQQQQQQNQPVSLDYTAPAMNPSDYQSQQLGDSYQNHYHSMPYGGAVDQGNPVQSMDSPNYYDPAQFGNAASLGQQQNMSENSSNFDYYGQSQTNTEPLPPASQTPSSVEDKCGEEDVTEIMELQESPKRLERQPVEDMPKPQITMPNSFSNKPGFYEDTPQEGGERKQNDGTGSKGQANESAAKKGKEAAKGTAQHNNQSSGWFGGIWGKFSLKPKNQMILPDDKNPTIVWDPDKKKWVNTDGEADEAESFKPPPKMADFAAPQSNHEYSVPHPENLPQQIPQPTPQSTPAPAVVAAPLPSTDGAPVPKGNNLQSNMFKMQRNRTLKNSYVDVFNPSGAPMKPAQPVMAPTLPSVPQTGFFVPPTGSGANLSSEQADNTPQFYNPNQFAWKETRSQWGPAFSSGKMKAMFPILENTCKKMSNFLRQEVASNPKDGVHFRDVSARFTTEVVTDTIFGIEAGTFAEENAPLCELGSKLLDCFENVLNFFILSAILPLLRNLRCFWIVSRSVGSSFEELMKKGIQFRSQSNYQRSDFLSFIMDLGSKKNLSVTEMTSHGLTVYLDGYETTSIAIPLVLYELGRNIEAQEKLRREIQEYQEKDGINYESIQEMQYLDQVVNETMRIHPPLIIISKLCTESVKYPVNGRDVEIPRGMTVHIPIFSIHRNENNFPNPEEFIPERFNEENGGSKIFKDKCSFLPFGNGPRICLGMRFALLQVKTAVVEVIKQYKVTVNEKTKQPLDLDVGQFFSYPRHGIYLNLKPV</sequence>
<evidence type="ECO:0000256" key="11">
    <source>
        <dbReference type="ARBA" id="ARBA00022848"/>
    </source>
</evidence>
<dbReference type="VEuPathDB" id="VectorBase:LLONM1_000962"/>
<evidence type="ECO:0000256" key="15">
    <source>
        <dbReference type="ARBA" id="ARBA00023033"/>
    </source>
</evidence>
<name>A0A1B0CTM0_LUTLO</name>
<organism evidence="19 20">
    <name type="scientific">Lutzomyia longipalpis</name>
    <name type="common">Sand fly</name>
    <dbReference type="NCBI Taxonomy" id="7200"/>
    <lineage>
        <taxon>Eukaryota</taxon>
        <taxon>Metazoa</taxon>
        <taxon>Ecdysozoa</taxon>
        <taxon>Arthropoda</taxon>
        <taxon>Hexapoda</taxon>
        <taxon>Insecta</taxon>
        <taxon>Pterygota</taxon>
        <taxon>Neoptera</taxon>
        <taxon>Endopterygota</taxon>
        <taxon>Diptera</taxon>
        <taxon>Nematocera</taxon>
        <taxon>Psychodoidea</taxon>
        <taxon>Psychodidae</taxon>
        <taxon>Lutzomyia</taxon>
        <taxon>Lutzomyia</taxon>
    </lineage>
</organism>
<evidence type="ECO:0000256" key="6">
    <source>
        <dbReference type="ARBA" id="ARBA00010617"/>
    </source>
</evidence>
<keyword evidence="10" id="KW-0256">Endoplasmic reticulum</keyword>
<dbReference type="InterPro" id="IPR002403">
    <property type="entry name" value="Cyt_P450_E_grp-IV"/>
</dbReference>